<dbReference type="NCBIfam" id="TIGR02675">
    <property type="entry name" value="tape_meas_nterm"/>
    <property type="match status" value="1"/>
</dbReference>
<evidence type="ECO:0000256" key="1">
    <source>
        <dbReference type="SAM" id="MobiDB-lite"/>
    </source>
</evidence>
<evidence type="ECO:0000313" key="4">
    <source>
        <dbReference type="Proteomes" id="UP001246690"/>
    </source>
</evidence>
<dbReference type="Proteomes" id="UP001246690">
    <property type="component" value="Chromosome"/>
</dbReference>
<accession>A0ABY9SHD5</accession>
<gene>
    <name evidence="3" type="ORF">RHD99_07790</name>
</gene>
<dbReference type="RefSeq" id="WP_309878254.1">
    <property type="nucleotide sequence ID" value="NZ_CP133838.1"/>
</dbReference>
<name>A0ABY9SHD5_9ENTR</name>
<dbReference type="PANTHER" id="PTHR38812:SF2">
    <property type="entry name" value="MU-LIKE PROPHAGE FLUMU PROTEIN GP42"/>
    <property type="match status" value="1"/>
</dbReference>
<protein>
    <submittedName>
        <fullName evidence="3">Tape measure protein</fullName>
    </submittedName>
</protein>
<dbReference type="InterPro" id="IPR013491">
    <property type="entry name" value="Tape_meas_N"/>
</dbReference>
<proteinExistence type="predicted"/>
<organism evidence="3 4">
    <name type="scientific">Buttiauxella selenatireducens</name>
    <dbReference type="NCBI Taxonomy" id="3073902"/>
    <lineage>
        <taxon>Bacteria</taxon>
        <taxon>Pseudomonadati</taxon>
        <taxon>Pseudomonadota</taxon>
        <taxon>Gammaproteobacteria</taxon>
        <taxon>Enterobacterales</taxon>
        <taxon>Enterobacteriaceae</taxon>
        <taxon>Buttiauxella</taxon>
    </lineage>
</organism>
<feature type="region of interest" description="Disordered" evidence="1">
    <location>
        <begin position="518"/>
        <end position="547"/>
    </location>
</feature>
<evidence type="ECO:0000313" key="3">
    <source>
        <dbReference type="EMBL" id="WMY75831.1"/>
    </source>
</evidence>
<feature type="compositionally biased region" description="Low complexity" evidence="1">
    <location>
        <begin position="64"/>
        <end position="76"/>
    </location>
</feature>
<dbReference type="Pfam" id="PF20155">
    <property type="entry name" value="TMP_3"/>
    <property type="match status" value="1"/>
</dbReference>
<sequence length="701" mass="74601">MSTSNKIVTSTVNEISFSVNQTSYGQALKKIKSIGKAWDNVGKSYERSAERFKSHPVFGGNGGSSPNKPSKPNSTKPQREALRRQREQLQLEKKLNTIKARGIRFSTATNSYNLTAPQRAQAIQDFSQLTKQFHNGSLALGVYNARVAQLQQRLRQQGGLVKKPVTVPVKARITKLDTSLLDQAGPAIAIGATIGIGATIMRTGQDMDSVISGLTAVTGSSETAAKEFEYLRGEANRLGLDLVKTSQEYMKFSAATKSSMTEAQTKSIFAGLSEYSTVLGLSAEKSSLALNALTQMSSKSVVSMEELRQQFGDQIPGALAIFTKAYNKVNKTALSEGEFAKLVGDGKVLAKNVLPAVGDELKALARNGGALNKAVNSNRAAFQRLQTSMQLSQKNLFDAGFGKSLTDAFNGVTDAINSNQSAFSSLGEVSGKVIDGFMAVAGGVYNAFIDIDGIIKTYLPSISKSFEGLGNTAAYATGIALFTGSLWKLGGALKYIVGFLNPLRGVVGTLQTLGGLGGITTPGTDNNGNQGADKGKPGRKPTKAGRGGFSIGLPAVIAGVSLWNQVDEVQADPQAFLKNVQKNNNRPTMWTDIKEFFATHSLGLTNSFVGMNTLPGLPGMQPAVAGQSGMTYQPMAQLPGIDNLATSLGLDKPLEVAGKADLQVNNEIKLTFDDSRFSDAIRAVVQEQNIYNMNMLLGTQE</sequence>
<feature type="region of interest" description="Disordered" evidence="1">
    <location>
        <begin position="52"/>
        <end position="83"/>
    </location>
</feature>
<dbReference type="EMBL" id="CP133838">
    <property type="protein sequence ID" value="WMY75831.1"/>
    <property type="molecule type" value="Genomic_DNA"/>
</dbReference>
<dbReference type="PANTHER" id="PTHR38812">
    <property type="entry name" value="MU-LIKE PROPHAGE FLUMU PROTEIN GP42"/>
    <property type="match status" value="1"/>
</dbReference>
<feature type="domain" description="Tape measure protein N-terminal" evidence="2">
    <location>
        <begin position="200"/>
        <end position="390"/>
    </location>
</feature>
<evidence type="ECO:0000259" key="2">
    <source>
        <dbReference type="Pfam" id="PF20155"/>
    </source>
</evidence>
<reference evidence="3 4" key="1">
    <citation type="submission" date="2023-09" db="EMBL/GenBank/DDBJ databases">
        <title>Buttiauxella selenatireducens sp. nov., isolated from the rhizosphere of Cardamine hupingshanesis.</title>
        <authorList>
            <person name="Zhang S."/>
            <person name="Xu Z."/>
            <person name="Wang H."/>
            <person name="Guo Y."/>
        </authorList>
    </citation>
    <scope>NUCLEOTIDE SEQUENCE [LARGE SCALE GENOMIC DNA]</scope>
    <source>
        <strain evidence="3 4">R73</strain>
    </source>
</reference>
<dbReference type="InterPro" id="IPR053058">
    <property type="entry name" value="Mulikevirus_tape_measure"/>
</dbReference>
<keyword evidence="4" id="KW-1185">Reference proteome</keyword>